<proteinExistence type="predicted"/>
<dbReference type="RefSeq" id="WP_072576850.1">
    <property type="nucleotide sequence ID" value="NZ_LWHB01000109.1"/>
</dbReference>
<feature type="transmembrane region" description="Helical" evidence="1">
    <location>
        <begin position="45"/>
        <end position="66"/>
    </location>
</feature>
<accession>A0A380MND4</accession>
<name>A0A380MND4_9GAMM</name>
<sequence>MKKSWLTKSKALFLGLRGNILLVASSPLWIAVIQGIFQGRLFKSLLSLASVGCFTYATLLTKRYFYQLSLTLHQENPLPVEDTRKDALWLVALGALIVSALVLRRPPLIAINTLLAGGAYYFHYCYQTQDIPATSTSIEETPINPADLPPTLRQMIQDAQQSILHLRQIAETAYNTDVSSILLSKLQTIINLADTLLHKVAQSPEQIRQMRTFFVVILPELEQICARYFSDISSAESQQQFLDLLNASEAAFTEQQQALIGRHQTELDIKMTVLKAQLTLNQREKNE</sequence>
<protein>
    <recommendedName>
        <fullName evidence="4">5-bromo-4-chloroindolyl phosphate hydrolysis protein</fullName>
    </recommendedName>
</protein>
<reference evidence="2 3" key="1">
    <citation type="submission" date="2018-06" db="EMBL/GenBank/DDBJ databases">
        <authorList>
            <consortium name="Pathogen Informatics"/>
            <person name="Doyle S."/>
        </authorList>
    </citation>
    <scope>NUCLEOTIDE SEQUENCE [LARGE SCALE GENOMIC DNA]</scope>
    <source>
        <strain evidence="2 3">NCTC13337</strain>
    </source>
</reference>
<keyword evidence="1" id="KW-0812">Transmembrane</keyword>
<evidence type="ECO:0000313" key="2">
    <source>
        <dbReference type="EMBL" id="SUO93812.1"/>
    </source>
</evidence>
<keyword evidence="3" id="KW-1185">Reference proteome</keyword>
<organism evidence="2 3">
    <name type="scientific">Suttonella ornithocola</name>
    <dbReference type="NCBI Taxonomy" id="279832"/>
    <lineage>
        <taxon>Bacteria</taxon>
        <taxon>Pseudomonadati</taxon>
        <taxon>Pseudomonadota</taxon>
        <taxon>Gammaproteobacteria</taxon>
        <taxon>Cardiobacteriales</taxon>
        <taxon>Cardiobacteriaceae</taxon>
        <taxon>Suttonella</taxon>
    </lineage>
</organism>
<evidence type="ECO:0000256" key="1">
    <source>
        <dbReference type="SAM" id="Phobius"/>
    </source>
</evidence>
<gene>
    <name evidence="2" type="ORF">NCTC13337_00421</name>
</gene>
<keyword evidence="1" id="KW-0472">Membrane</keyword>
<dbReference type="EMBL" id="UHIC01000001">
    <property type="protein sequence ID" value="SUO93812.1"/>
    <property type="molecule type" value="Genomic_DNA"/>
</dbReference>
<feature type="transmembrane region" description="Helical" evidence="1">
    <location>
        <begin position="86"/>
        <end position="103"/>
    </location>
</feature>
<dbReference type="Proteomes" id="UP000254601">
    <property type="component" value="Unassembled WGS sequence"/>
</dbReference>
<dbReference type="AlphaFoldDB" id="A0A380MND4"/>
<evidence type="ECO:0008006" key="4">
    <source>
        <dbReference type="Google" id="ProtNLM"/>
    </source>
</evidence>
<keyword evidence="1" id="KW-1133">Transmembrane helix</keyword>
<feature type="transmembrane region" description="Helical" evidence="1">
    <location>
        <begin position="12"/>
        <end position="33"/>
    </location>
</feature>
<evidence type="ECO:0000313" key="3">
    <source>
        <dbReference type="Proteomes" id="UP000254601"/>
    </source>
</evidence>